<dbReference type="Proteomes" id="UP000034424">
    <property type="component" value="Unassembled WGS sequence"/>
</dbReference>
<evidence type="ECO:0000313" key="18">
    <source>
        <dbReference type="EMBL" id="KKH13080.1"/>
    </source>
</evidence>
<dbReference type="Proteomes" id="UP000034399">
    <property type="component" value="Unassembled WGS sequence"/>
</dbReference>
<dbReference type="EMBL" id="JJPY01000064">
    <property type="protein sequence ID" value="KKH08869.1"/>
    <property type="molecule type" value="Genomic_DNA"/>
</dbReference>
<dbReference type="EMBL" id="JJPQ01000014">
    <property type="protein sequence ID" value="KKG85782.1"/>
    <property type="molecule type" value="Genomic_DNA"/>
</dbReference>
<evidence type="ECO:0000313" key="1">
    <source>
        <dbReference type="EMBL" id="KKG13342.1"/>
    </source>
</evidence>
<dbReference type="EMBL" id="JJPC01000036">
    <property type="protein sequence ID" value="KKG36557.1"/>
    <property type="molecule type" value="Genomic_DNA"/>
</dbReference>
<evidence type="ECO:0000313" key="12">
    <source>
        <dbReference type="EMBL" id="KKG71528.1"/>
    </source>
</evidence>
<dbReference type="Proteomes" id="UP000300067">
    <property type="component" value="Chromosome"/>
</dbReference>
<dbReference type="Proteomes" id="UP000034944">
    <property type="component" value="Unassembled WGS sequence"/>
</dbReference>
<evidence type="ECO:0000313" key="33">
    <source>
        <dbReference type="Proteomes" id="UP000034409"/>
    </source>
</evidence>
<dbReference type="PATRIC" id="fig|2209.39.peg.1217"/>
<dbReference type="EMBL" id="JJPS01000205">
    <property type="protein sequence ID" value="KKG85531.1"/>
    <property type="molecule type" value="Genomic_DNA"/>
</dbReference>
<evidence type="ECO:0000313" key="39">
    <source>
        <dbReference type="Proteomes" id="UP000034944"/>
    </source>
</evidence>
<dbReference type="Proteomes" id="UP000034820">
    <property type="component" value="Unassembled WGS sequence"/>
</dbReference>
<evidence type="ECO:0000313" key="16">
    <source>
        <dbReference type="EMBL" id="KKH08869.1"/>
    </source>
</evidence>
<dbReference type="Proteomes" id="UP000034243">
    <property type="component" value="Unassembled WGS sequence"/>
</dbReference>
<dbReference type="Proteomes" id="UP000034047">
    <property type="component" value="Unassembled WGS sequence"/>
</dbReference>
<name>A0A0F8ISQ1_METMZ</name>
<dbReference type="EMBL" id="JJPB01000145">
    <property type="protein sequence ID" value="KKG27795.1"/>
    <property type="molecule type" value="Genomic_DNA"/>
</dbReference>
<dbReference type="Proteomes" id="UP000033878">
    <property type="component" value="Unassembled WGS sequence"/>
</dbReference>
<evidence type="ECO:0000313" key="3">
    <source>
        <dbReference type="EMBL" id="KKG34652.1"/>
    </source>
</evidence>
<evidence type="ECO:0000313" key="9">
    <source>
        <dbReference type="EMBL" id="KKG55307.1"/>
    </source>
</evidence>
<accession>A0A0F8ISQ1</accession>
<dbReference type="Proteomes" id="UP000034950">
    <property type="component" value="Unassembled WGS sequence"/>
</dbReference>
<evidence type="ECO:0000313" key="29">
    <source>
        <dbReference type="Proteomes" id="UP000034243"/>
    </source>
</evidence>
<evidence type="ECO:0000313" key="13">
    <source>
        <dbReference type="EMBL" id="KKG85531.1"/>
    </source>
</evidence>
<evidence type="ECO:0000313" key="41">
    <source>
        <dbReference type="Proteomes" id="UP000300067"/>
    </source>
</evidence>
<dbReference type="EMBL" id="JJPF01000002">
    <property type="protein sequence ID" value="KKG47040.1"/>
    <property type="molecule type" value="Genomic_DNA"/>
</dbReference>
<dbReference type="Proteomes" id="UP000034921">
    <property type="component" value="Unassembled WGS sequence"/>
</dbReference>
<dbReference type="EMBL" id="JJPR01000005">
    <property type="protein sequence ID" value="KKG90568.1"/>
    <property type="molecule type" value="Genomic_DNA"/>
</dbReference>
<dbReference type="Proteomes" id="UP000034227">
    <property type="component" value="Unassembled WGS sequence"/>
</dbReference>
<evidence type="ECO:0000313" key="8">
    <source>
        <dbReference type="EMBL" id="KKG47844.1"/>
    </source>
</evidence>
<evidence type="ECO:0000313" key="11">
    <source>
        <dbReference type="EMBL" id="KKG68333.1"/>
    </source>
</evidence>
<dbReference type="Proteomes" id="UP000034577">
    <property type="component" value="Unassembled WGS sequence"/>
</dbReference>
<dbReference type="EMBL" id="JJPH01000022">
    <property type="protein sequence ID" value="KKG55307.1"/>
    <property type="molecule type" value="Genomic_DNA"/>
</dbReference>
<dbReference type="AlphaFoldDB" id="A0A0F8ISQ1"/>
<evidence type="ECO:0000313" key="37">
    <source>
        <dbReference type="Proteomes" id="UP000034820"/>
    </source>
</evidence>
<dbReference type="EMBL" id="JJPD01000012">
    <property type="protein sequence ID" value="KKG45908.1"/>
    <property type="molecule type" value="Genomic_DNA"/>
</dbReference>
<gene>
    <name evidence="21" type="ORF">DKM28_15825</name>
    <name evidence="4" type="ORF">DU30_14775</name>
    <name evidence="1" type="ORF">DU34_06330</name>
    <name evidence="6" type="ORF">DU35_12245</name>
    <name evidence="9" type="ORF">DU36_04630</name>
    <name evidence="8" type="ORF">DU38_05550</name>
    <name evidence="7" type="ORF">DU39_05405</name>
    <name evidence="5" type="ORF">DU41_14950</name>
    <name evidence="17" type="ORF">DU42_13910</name>
    <name evidence="11" type="ORF">DU43_01695</name>
    <name evidence="12" type="ORF">DU46_17495</name>
    <name evidence="2" type="ORF">DU49_15295</name>
    <name evidence="16" type="ORF">DU51_19420</name>
    <name evidence="3" type="ORF">DU52_13690</name>
    <name evidence="15" type="ORF">DU57_01595</name>
    <name evidence="20" type="ORF">DU58_06105</name>
    <name evidence="13" type="ORF">DU59_01865</name>
    <name evidence="19" type="ORF">DU60_15000</name>
    <name evidence="14" type="ORF">DU61_00755</name>
    <name evidence="18" type="ORF">DU62_14810</name>
    <name evidence="10" type="ORF">DU67_07845</name>
</gene>
<evidence type="ECO:0000313" key="2">
    <source>
        <dbReference type="EMBL" id="KKG27795.1"/>
    </source>
</evidence>
<evidence type="ECO:0000313" key="26">
    <source>
        <dbReference type="Proteomes" id="UP000034151"/>
    </source>
</evidence>
<evidence type="ECO:0000313" key="21">
    <source>
        <dbReference type="EMBL" id="QCR17279.1"/>
    </source>
</evidence>
<dbReference type="EMBL" id="CP029709">
    <property type="protein sequence ID" value="QCR17279.1"/>
    <property type="molecule type" value="Genomic_DNA"/>
</dbReference>
<evidence type="ECO:0000313" key="36">
    <source>
        <dbReference type="Proteomes" id="UP000034667"/>
    </source>
</evidence>
<dbReference type="Proteomes" id="UP000033889">
    <property type="component" value="Unassembled WGS sequence"/>
</dbReference>
<evidence type="ECO:0000313" key="10">
    <source>
        <dbReference type="EMBL" id="KKG59800.1"/>
    </source>
</evidence>
<evidence type="ECO:0000313" key="34">
    <source>
        <dbReference type="Proteomes" id="UP000034424"/>
    </source>
</evidence>
<dbReference type="EMBL" id="JJPN01000095">
    <property type="protein sequence ID" value="KKG71528.1"/>
    <property type="molecule type" value="Genomic_DNA"/>
</dbReference>
<dbReference type="Proteomes" id="UP000034387">
    <property type="component" value="Unassembled WGS sequence"/>
</dbReference>
<dbReference type="Proteomes" id="UP000034151">
    <property type="component" value="Unassembled WGS sequence"/>
</dbReference>
<dbReference type="EMBL" id="JJQE01000108">
    <property type="protein sequence ID" value="KKH27376.1"/>
    <property type="molecule type" value="Genomic_DNA"/>
</dbReference>
<protein>
    <submittedName>
        <fullName evidence="10">Uncharacterized protein</fullName>
    </submittedName>
</protein>
<dbReference type="EMBL" id="JJPZ01000035">
    <property type="protein sequence ID" value="KKH13080.1"/>
    <property type="molecule type" value="Genomic_DNA"/>
</dbReference>
<evidence type="ECO:0000313" key="30">
    <source>
        <dbReference type="Proteomes" id="UP000034298"/>
    </source>
</evidence>
<evidence type="ECO:0000313" key="38">
    <source>
        <dbReference type="Proteomes" id="UP000034921"/>
    </source>
</evidence>
<dbReference type="EMBL" id="JJOU01000121">
    <property type="protein sequence ID" value="KKG13342.1"/>
    <property type="molecule type" value="Genomic_DNA"/>
</dbReference>
<reference evidence="21 41" key="2">
    <citation type="submission" date="2018-05" db="EMBL/GenBank/DDBJ databases">
        <title>Methanosarcina gilichinskyana sp. nov., a novel methanogenic archaeon isolated from Holocene permafrost, North East Russia.</title>
        <authorList>
            <person name="Oshurkova V."/>
            <person name="Meer M."/>
            <person name="Bochkareva O."/>
            <person name="Shcherbakova V."/>
        </authorList>
    </citation>
    <scope>NUCLEOTIDE SEQUENCE [LARGE SCALE GENOMIC DNA]</scope>
    <source>
        <strain evidence="21 41">JL01</strain>
    </source>
</reference>
<evidence type="ECO:0000313" key="40">
    <source>
        <dbReference type="Proteomes" id="UP000034950"/>
    </source>
</evidence>
<proteinExistence type="predicted"/>
<evidence type="ECO:0000313" key="27">
    <source>
        <dbReference type="Proteomes" id="UP000034195"/>
    </source>
</evidence>
<dbReference type="Proteomes" id="UP000034298">
    <property type="component" value="Unassembled WGS sequence"/>
</dbReference>
<dbReference type="EMBL" id="JJPL01000149">
    <property type="protein sequence ID" value="KKG59800.1"/>
    <property type="molecule type" value="Genomic_DNA"/>
</dbReference>
<dbReference type="EMBL" id="JJPE01000119">
    <property type="protein sequence ID" value="KKG42238.1"/>
    <property type="molecule type" value="Genomic_DNA"/>
</dbReference>
<sequence>MESDLSFVETESHCKIIWAGYHKSAYENYVSVYKIYNYIYKSYMSTYKSYKSTYKYYKSADESS</sequence>
<evidence type="ECO:0000313" key="20">
    <source>
        <dbReference type="EMBL" id="KKH30461.1"/>
    </source>
</evidence>
<organism evidence="10 34">
    <name type="scientific">Methanosarcina mazei</name>
    <name type="common">Methanosarcina frisia</name>
    <dbReference type="NCBI Taxonomy" id="2209"/>
    <lineage>
        <taxon>Archaea</taxon>
        <taxon>Methanobacteriati</taxon>
        <taxon>Methanobacteriota</taxon>
        <taxon>Stenosarchaea group</taxon>
        <taxon>Methanomicrobia</taxon>
        <taxon>Methanosarcinales</taxon>
        <taxon>Methanosarcinaceae</taxon>
        <taxon>Methanosarcina</taxon>
    </lineage>
</organism>
<evidence type="ECO:0000313" key="24">
    <source>
        <dbReference type="Proteomes" id="UP000034047"/>
    </source>
</evidence>
<evidence type="ECO:0000313" key="14">
    <source>
        <dbReference type="EMBL" id="KKG85782.1"/>
    </source>
</evidence>
<dbReference type="EMBL" id="JJPG01000144">
    <property type="protein sequence ID" value="KKG47844.1"/>
    <property type="molecule type" value="Genomic_DNA"/>
</dbReference>
<dbReference type="Proteomes" id="UP000034195">
    <property type="component" value="Unassembled WGS sequence"/>
</dbReference>
<dbReference type="Proteomes" id="UP000034074">
    <property type="component" value="Unassembled WGS sequence"/>
</dbReference>
<dbReference type="EMBL" id="JJPA01000085">
    <property type="protein sequence ID" value="KKG34652.1"/>
    <property type="molecule type" value="Genomic_DNA"/>
</dbReference>
<evidence type="ECO:0000313" key="31">
    <source>
        <dbReference type="Proteomes" id="UP000034387"/>
    </source>
</evidence>
<evidence type="ECO:0000313" key="23">
    <source>
        <dbReference type="Proteomes" id="UP000033889"/>
    </source>
</evidence>
<evidence type="ECO:0000313" key="17">
    <source>
        <dbReference type="EMBL" id="KKH09535.1"/>
    </source>
</evidence>
<evidence type="ECO:0000313" key="5">
    <source>
        <dbReference type="EMBL" id="KKG42238.1"/>
    </source>
</evidence>
<dbReference type="Proteomes" id="UP000034409">
    <property type="component" value="Unassembled WGS sequence"/>
</dbReference>
<evidence type="ECO:0000313" key="19">
    <source>
        <dbReference type="EMBL" id="KKH27376.1"/>
    </source>
</evidence>
<evidence type="ECO:0000313" key="6">
    <source>
        <dbReference type="EMBL" id="KKG45908.1"/>
    </source>
</evidence>
<evidence type="ECO:0000313" key="22">
    <source>
        <dbReference type="Proteomes" id="UP000033878"/>
    </source>
</evidence>
<dbReference type="Proteomes" id="UP000034667">
    <property type="component" value="Unassembled WGS sequence"/>
</dbReference>
<reference evidence="22 23" key="1">
    <citation type="journal article" date="2015" name="ISME J.">
        <title>Genomic and phenotypic differentiation among Methanosarcina mazei populations from Columbia River sediment.</title>
        <authorList>
            <person name="Youngblut N.D."/>
            <person name="Wirth J.S."/>
            <person name="Henriksen J.R."/>
            <person name="Smith M."/>
            <person name="Simon H."/>
            <person name="Metcalf W.W."/>
            <person name="Whitaker R.J."/>
        </authorList>
    </citation>
    <scope>NUCLEOTIDE SEQUENCE [LARGE SCALE GENOMIC DNA]</scope>
    <source>
        <strain evidence="20 28">1.F.A.2.8</strain>
        <strain evidence="19 38">1.F.M.0.5</strain>
        <strain evidence="1 24">2.F.T.2.6</strain>
        <strain evidence="3 32">3.F.A.1A.1</strain>
        <strain evidence="2 22">3.F.A.1A.3</strain>
        <strain evidence="4 30">3.F.A.1B.1</strain>
        <strain evidence="6 35">3.F.A.2.12</strain>
        <strain evidence="5 36">3.F.A.2.3</strain>
        <strain evidence="7 26">3.F.A.2.5</strain>
        <strain evidence="8 27">3.F.A.2.6</strain>
        <strain evidence="9 29">3.F.A.2.7</strain>
        <strain evidence="10 34">3.F.T.2.1</strain>
        <strain evidence="11">3.H.A.1A.1</strain>
        <strain evidence="12 25">3.H.A.1A.2</strain>
        <strain evidence="14 23">3.H.A.2.5</strain>
        <strain evidence="15 40">3.H.A.2.6</strain>
        <strain evidence="13 33">3.H.A.2.8</strain>
        <strain evidence="17 31">3.H.M.2.7</strain>
        <strain evidence="16 37">3.H.T.1A.1</strain>
        <strain evidence="18 39">3.H.T.1A.2</strain>
    </source>
</reference>
<evidence type="ECO:0000313" key="35">
    <source>
        <dbReference type="Proteomes" id="UP000034577"/>
    </source>
</evidence>
<dbReference type="EMBL" id="JJPX01000095">
    <property type="protein sequence ID" value="KKH09535.1"/>
    <property type="molecule type" value="Genomic_DNA"/>
</dbReference>
<evidence type="ECO:0000313" key="15">
    <source>
        <dbReference type="EMBL" id="KKG90568.1"/>
    </source>
</evidence>
<evidence type="ECO:0000313" key="32">
    <source>
        <dbReference type="Proteomes" id="UP000034399"/>
    </source>
</evidence>
<evidence type="ECO:0000313" key="28">
    <source>
        <dbReference type="Proteomes" id="UP000034227"/>
    </source>
</evidence>
<evidence type="ECO:0000313" key="4">
    <source>
        <dbReference type="EMBL" id="KKG36557.1"/>
    </source>
</evidence>
<dbReference type="EMBL" id="JJQD01000058">
    <property type="protein sequence ID" value="KKH30461.1"/>
    <property type="molecule type" value="Genomic_DNA"/>
</dbReference>
<dbReference type="EMBL" id="JJPM01000305">
    <property type="protein sequence ID" value="KKG68333.1"/>
    <property type="molecule type" value="Genomic_DNA"/>
</dbReference>
<evidence type="ECO:0000313" key="25">
    <source>
        <dbReference type="Proteomes" id="UP000034074"/>
    </source>
</evidence>
<evidence type="ECO:0000313" key="7">
    <source>
        <dbReference type="EMBL" id="KKG47040.1"/>
    </source>
</evidence>